<gene>
    <name evidence="1" type="ORF">ZIOFF_021476</name>
</gene>
<name>A0A8J5LH13_ZINOF</name>
<dbReference type="EMBL" id="JACMSC010000006">
    <property type="protein sequence ID" value="KAG6518075.1"/>
    <property type="molecule type" value="Genomic_DNA"/>
</dbReference>
<keyword evidence="2" id="KW-1185">Reference proteome</keyword>
<sequence>MSTAEEAEQPELPSVASSNLYASAPSDVTIPNPNFVRKLNPIQSDFVAGHSQNGVIPVQILPAVSPSNAPFFTPVHMPLVAASVSDERRSLAVVAMDGSHRLFQRLWTDEEEIKILQGSNPSMQTPLASSVGIPDIIEEAGDTTELSASEPWVWFFGGSWNACRSKMENTADSGT</sequence>
<organism evidence="1 2">
    <name type="scientific">Zingiber officinale</name>
    <name type="common">Ginger</name>
    <name type="synonym">Amomum zingiber</name>
    <dbReference type="NCBI Taxonomy" id="94328"/>
    <lineage>
        <taxon>Eukaryota</taxon>
        <taxon>Viridiplantae</taxon>
        <taxon>Streptophyta</taxon>
        <taxon>Embryophyta</taxon>
        <taxon>Tracheophyta</taxon>
        <taxon>Spermatophyta</taxon>
        <taxon>Magnoliopsida</taxon>
        <taxon>Liliopsida</taxon>
        <taxon>Zingiberales</taxon>
        <taxon>Zingiberaceae</taxon>
        <taxon>Zingiber</taxon>
    </lineage>
</organism>
<evidence type="ECO:0000313" key="1">
    <source>
        <dbReference type="EMBL" id="KAG6518075.1"/>
    </source>
</evidence>
<dbReference type="AlphaFoldDB" id="A0A8J5LH13"/>
<evidence type="ECO:0000313" key="2">
    <source>
        <dbReference type="Proteomes" id="UP000734854"/>
    </source>
</evidence>
<comment type="caution">
    <text evidence="1">The sequence shown here is derived from an EMBL/GenBank/DDBJ whole genome shotgun (WGS) entry which is preliminary data.</text>
</comment>
<accession>A0A8J5LH13</accession>
<dbReference type="Proteomes" id="UP000734854">
    <property type="component" value="Unassembled WGS sequence"/>
</dbReference>
<protein>
    <submittedName>
        <fullName evidence="1">Uncharacterized protein</fullName>
    </submittedName>
</protein>
<reference evidence="1 2" key="1">
    <citation type="submission" date="2020-08" db="EMBL/GenBank/DDBJ databases">
        <title>Plant Genome Project.</title>
        <authorList>
            <person name="Zhang R.-G."/>
        </authorList>
    </citation>
    <scope>NUCLEOTIDE SEQUENCE [LARGE SCALE GENOMIC DNA]</scope>
    <source>
        <tissue evidence="1">Rhizome</tissue>
    </source>
</reference>
<proteinExistence type="predicted"/>